<evidence type="ECO:0000256" key="8">
    <source>
        <dbReference type="ARBA" id="ARBA00023163"/>
    </source>
</evidence>
<dbReference type="SMART" id="SM00440">
    <property type="entry name" value="ZnF_C2C2"/>
    <property type="match status" value="1"/>
</dbReference>
<protein>
    <recommendedName>
        <fullName evidence="2">DNA-directed RNA polymerase III subunit RPC10</fullName>
    </recommendedName>
    <alternativeName>
        <fullName evidence="15">DNA-directed RNA polymerase III subunit K</fullName>
    </alternativeName>
    <alternativeName>
        <fullName evidence="11">RNA polymerase III subunit C11</fullName>
    </alternativeName>
</protein>
<evidence type="ECO:0000256" key="1">
    <source>
        <dbReference type="ARBA" id="ARBA00004123"/>
    </source>
</evidence>
<dbReference type="InterPro" id="IPR016181">
    <property type="entry name" value="Acyl_CoA_acyltransferase"/>
</dbReference>
<dbReference type="PROSITE" id="PS00466">
    <property type="entry name" value="ZF_TFIIS_1"/>
    <property type="match status" value="1"/>
</dbReference>
<keyword evidence="10" id="KW-0012">Acyltransferase</keyword>
<dbReference type="Gene3D" id="2.20.25.10">
    <property type="match status" value="1"/>
</dbReference>
<dbReference type="InterPro" id="IPR001222">
    <property type="entry name" value="Znf_TFIIS"/>
</dbReference>
<evidence type="ECO:0000256" key="3">
    <source>
        <dbReference type="ARBA" id="ARBA00022478"/>
    </source>
</evidence>
<dbReference type="GO" id="GO:0003676">
    <property type="term" value="F:nucleic acid binding"/>
    <property type="evidence" value="ECO:0007669"/>
    <property type="project" value="InterPro"/>
</dbReference>
<dbReference type="GO" id="GO:0006383">
    <property type="term" value="P:transcription by RNA polymerase III"/>
    <property type="evidence" value="ECO:0007669"/>
    <property type="project" value="UniProtKB-ARBA"/>
</dbReference>
<dbReference type="CDD" id="cd04301">
    <property type="entry name" value="NAT_SF"/>
    <property type="match status" value="1"/>
</dbReference>
<evidence type="ECO:0000256" key="10">
    <source>
        <dbReference type="ARBA" id="ARBA00023315"/>
    </source>
</evidence>
<organism evidence="20 21">
    <name type="scientific">Adineta ricciae</name>
    <name type="common">Rotifer</name>
    <dbReference type="NCBI Taxonomy" id="249248"/>
    <lineage>
        <taxon>Eukaryota</taxon>
        <taxon>Metazoa</taxon>
        <taxon>Spiralia</taxon>
        <taxon>Gnathifera</taxon>
        <taxon>Rotifera</taxon>
        <taxon>Eurotatoria</taxon>
        <taxon>Bdelloidea</taxon>
        <taxon>Adinetida</taxon>
        <taxon>Adinetidae</taxon>
        <taxon>Adineta</taxon>
    </lineage>
</organism>
<evidence type="ECO:0000256" key="11">
    <source>
        <dbReference type="ARBA" id="ARBA00029985"/>
    </source>
</evidence>
<evidence type="ECO:0000259" key="19">
    <source>
        <dbReference type="PROSITE" id="PS51186"/>
    </source>
</evidence>
<reference evidence="20" key="1">
    <citation type="submission" date="2021-02" db="EMBL/GenBank/DDBJ databases">
        <authorList>
            <person name="Nowell W R."/>
        </authorList>
    </citation>
    <scope>NUCLEOTIDE SEQUENCE</scope>
</reference>
<comment type="similarity">
    <text evidence="12">Belongs to the acetyltransferase family. RimJ subfamily.</text>
</comment>
<accession>A0A815U117</accession>
<comment type="function">
    <text evidence="14">Core component of RNA polymerase III (Pol III) which synthesizes small non-coding RNAs using the four ribonucleoside triphosphates as substrates. Can mediate Pol I proofreading of the nascent RNA transcript. Anchors into the Pol III active site to constantly monitor transcription fidelity, cleaves mis-incorporated 5'-ribonucleotides and restarts the transcription process. Once Pol III reaches the poly(dT) termination signal, can induce Pol III clamp opening and transcription termination. Pol III plays an important role in sensing and limiting infection by intracellular bacteria and DNA viruses. Acts as a nuclear and cytosolic DNA sensor involved in innate immune response. Can sense non-self dsDNA that serves as template for transcription into dsRNA. The non-self RNA polymerase III transcripts, such as Epstein-Barr virus-encoded RNAs (EBERs) induce type I interferon and NF-kappa-B through the RIG-I pathway.</text>
</comment>
<keyword evidence="4" id="KW-0808">Transferase</keyword>
<dbReference type="Pfam" id="PF01096">
    <property type="entry name" value="Zn_ribbon_TFIIS"/>
    <property type="match status" value="1"/>
</dbReference>
<keyword evidence="5 17" id="KW-0479">Metal-binding</keyword>
<keyword evidence="9" id="KW-0539">Nucleus</keyword>
<dbReference type="EMBL" id="CAJNOR010004581">
    <property type="protein sequence ID" value="CAF1513399.1"/>
    <property type="molecule type" value="Genomic_DNA"/>
</dbReference>
<keyword evidence="7" id="KW-0862">Zinc</keyword>
<evidence type="ECO:0000256" key="2">
    <source>
        <dbReference type="ARBA" id="ARBA00020093"/>
    </source>
</evidence>
<dbReference type="FunFam" id="2.20.25.10:FF:000005">
    <property type="entry name" value="DNA-directed RNA polymerase subunit"/>
    <property type="match status" value="1"/>
</dbReference>
<dbReference type="PANTHER" id="PTHR43792">
    <property type="entry name" value="GNAT FAMILY, PUTATIVE (AFU_ORTHOLOGUE AFUA_3G00765)-RELATED-RELATED"/>
    <property type="match status" value="1"/>
</dbReference>
<evidence type="ECO:0000256" key="13">
    <source>
        <dbReference type="ARBA" id="ARBA00044007"/>
    </source>
</evidence>
<dbReference type="SMART" id="SM00661">
    <property type="entry name" value="RPOL9"/>
    <property type="match status" value="1"/>
</dbReference>
<dbReference type="PROSITE" id="PS51133">
    <property type="entry name" value="ZF_TFIIS_2"/>
    <property type="match status" value="1"/>
</dbReference>
<feature type="domain" description="TFIIS-type" evidence="18">
    <location>
        <begin position="253"/>
        <end position="293"/>
    </location>
</feature>
<evidence type="ECO:0000256" key="17">
    <source>
        <dbReference type="RuleBase" id="RU003474"/>
    </source>
</evidence>
<dbReference type="GO" id="GO:0005666">
    <property type="term" value="C:RNA polymerase III complex"/>
    <property type="evidence" value="ECO:0007669"/>
    <property type="project" value="UniProtKB-ARBA"/>
</dbReference>
<dbReference type="InterPro" id="IPR051531">
    <property type="entry name" value="N-acetyltransferase"/>
</dbReference>
<comment type="subunit">
    <text evidence="13">Component of the RNA polymerase III complex consisting of 17 subunits: a ten-subunit horseshoe-shaped catalytic core composed of POLR3A/RPC1, POLR3B/RPC2, POLR1C/RPAC1, POLR1D/RPAC2, POLR3K/RPC10, POLR2E/RPABC1, POLR2F/RPABC2, POLR2H/RPABC3, POLR2K/RPABC4 and POLR2L/RPABC5; a mobile stalk composed of two subunits POLR3H/RPC8 and CRCP/RPC9, protruding from the core and functioning primarily in transcription initiation; and additional subunits homologous to general transcription factors of the RNA polymerase II machinery, POLR3C/RPC3-POLR3F/RPC6-POLR3G/RPC7 heterotrimer required for transcription initiation and POLR3D/RPC4-POLR3E/RPC5 heterodimer involved in both transcription initiation and termination.</text>
</comment>
<evidence type="ECO:0000256" key="9">
    <source>
        <dbReference type="ARBA" id="ARBA00023242"/>
    </source>
</evidence>
<proteinExistence type="inferred from homology"/>
<dbReference type="GO" id="GO:0016747">
    <property type="term" value="F:acyltransferase activity, transferring groups other than amino-acyl groups"/>
    <property type="evidence" value="ECO:0007669"/>
    <property type="project" value="InterPro"/>
</dbReference>
<gene>
    <name evidence="20" type="ORF">XAT740_LOCUS40349</name>
</gene>
<evidence type="ECO:0000256" key="15">
    <source>
        <dbReference type="ARBA" id="ARBA00078854"/>
    </source>
</evidence>
<evidence type="ECO:0000256" key="7">
    <source>
        <dbReference type="ARBA" id="ARBA00022833"/>
    </source>
</evidence>
<dbReference type="InterPro" id="IPR000182">
    <property type="entry name" value="GNAT_dom"/>
</dbReference>
<dbReference type="Proteomes" id="UP000663828">
    <property type="component" value="Unassembled WGS sequence"/>
</dbReference>
<evidence type="ECO:0000256" key="6">
    <source>
        <dbReference type="ARBA" id="ARBA00022771"/>
    </source>
</evidence>
<dbReference type="GO" id="GO:0008270">
    <property type="term" value="F:zinc ion binding"/>
    <property type="evidence" value="ECO:0007669"/>
    <property type="project" value="UniProtKB-KW"/>
</dbReference>
<dbReference type="PROSITE" id="PS51186">
    <property type="entry name" value="GNAT"/>
    <property type="match status" value="1"/>
</dbReference>
<comment type="subcellular location">
    <subcellularLocation>
        <location evidence="1">Nucleus</location>
    </subcellularLocation>
</comment>
<keyword evidence="3 17" id="KW-0240">DNA-directed RNA polymerase</keyword>
<keyword evidence="8 17" id="KW-0804">Transcription</keyword>
<name>A0A815U117_ADIRI</name>
<evidence type="ECO:0000313" key="21">
    <source>
        <dbReference type="Proteomes" id="UP000663828"/>
    </source>
</evidence>
<dbReference type="Pfam" id="PF13302">
    <property type="entry name" value="Acetyltransf_3"/>
    <property type="match status" value="1"/>
</dbReference>
<sequence>MSFNHYEINDEIYLNDVLTENDVPSLVKYLNNPNIYANTLRVPYPYTTKDGEDYMKIVNESNKDIDHFFTIRLKENDEMIGSCGIHGSESNRRVAEIGYWLAEPYWRRGIASAVVRKVLEIVKSQYKHLVRIEAQIYVWNTASKALVEKCGFTFEGLLRKRVHKNGNDIDVWMATSAKTVILSSSSVIYTFLGPRCGNMLFVEEGDRRNRLACNTCPYICNIETKITDRQYTRLKPVDDVLGGAAAWENVDKTEVTCPKCAHTQAYFMQLQTRSADEPMTTFYKCVQCGHRWND</sequence>
<dbReference type="Gene3D" id="3.40.630.30">
    <property type="match status" value="1"/>
</dbReference>
<evidence type="ECO:0000256" key="16">
    <source>
        <dbReference type="PROSITE-ProRule" id="PRU00472"/>
    </source>
</evidence>
<dbReference type="SUPFAM" id="SSF57783">
    <property type="entry name" value="Zinc beta-ribbon"/>
    <property type="match status" value="1"/>
</dbReference>
<dbReference type="InterPro" id="IPR001529">
    <property type="entry name" value="Zn_ribbon_RPB9"/>
</dbReference>
<evidence type="ECO:0000256" key="14">
    <source>
        <dbReference type="ARBA" id="ARBA00054653"/>
    </source>
</evidence>
<dbReference type="InterPro" id="IPR034014">
    <property type="entry name" value="Zn_ribbon_RPC11_C"/>
</dbReference>
<comment type="similarity">
    <text evidence="17">Belongs to the archaeal rpoM/eukaryotic RPA12/RPB9/RPC11 RNA polymerase family.</text>
</comment>
<dbReference type="Pfam" id="PF02150">
    <property type="entry name" value="Zn_ribbon_RPB9"/>
    <property type="match status" value="1"/>
</dbReference>
<evidence type="ECO:0000256" key="5">
    <source>
        <dbReference type="ARBA" id="ARBA00022723"/>
    </source>
</evidence>
<evidence type="ECO:0000256" key="12">
    <source>
        <dbReference type="ARBA" id="ARBA00038502"/>
    </source>
</evidence>
<keyword evidence="6 16" id="KW-0863">Zinc-finger</keyword>
<dbReference type="SUPFAM" id="SSF55729">
    <property type="entry name" value="Acyl-CoA N-acyltransferases (Nat)"/>
    <property type="match status" value="1"/>
</dbReference>
<evidence type="ECO:0000313" key="20">
    <source>
        <dbReference type="EMBL" id="CAF1513399.1"/>
    </source>
</evidence>
<dbReference type="AlphaFoldDB" id="A0A815U117"/>
<comment type="caution">
    <text evidence="20">The sequence shown here is derived from an EMBL/GenBank/DDBJ whole genome shotgun (WGS) entry which is preliminary data.</text>
</comment>
<evidence type="ECO:0000259" key="18">
    <source>
        <dbReference type="PROSITE" id="PS51133"/>
    </source>
</evidence>
<feature type="domain" description="N-acetyltransferase" evidence="19">
    <location>
        <begin position="13"/>
        <end position="178"/>
    </location>
</feature>
<dbReference type="PANTHER" id="PTHR43792:SF8">
    <property type="entry name" value="[RIBOSOMAL PROTEIN US5]-ALANINE N-ACETYLTRANSFERASE"/>
    <property type="match status" value="1"/>
</dbReference>
<evidence type="ECO:0000256" key="4">
    <source>
        <dbReference type="ARBA" id="ARBA00022679"/>
    </source>
</evidence>
<keyword evidence="21" id="KW-1185">Reference proteome</keyword>
<dbReference type="CDD" id="cd10509">
    <property type="entry name" value="Zn-ribbon_RPC11"/>
    <property type="match status" value="1"/>
</dbReference>